<protein>
    <submittedName>
        <fullName evidence="2">Uncharacterized protein</fullName>
    </submittedName>
</protein>
<accession>A0A6A6IGR1</accession>
<name>A0A6A6IGR1_9PLEO</name>
<feature type="chain" id="PRO_5025679122" evidence="1">
    <location>
        <begin position="19"/>
        <end position="115"/>
    </location>
</feature>
<dbReference type="AlphaFoldDB" id="A0A6A6IGR1"/>
<dbReference type="EMBL" id="ML987194">
    <property type="protein sequence ID" value="KAF2249785.1"/>
    <property type="molecule type" value="Genomic_DNA"/>
</dbReference>
<keyword evidence="3" id="KW-1185">Reference proteome</keyword>
<proteinExistence type="predicted"/>
<evidence type="ECO:0000256" key="1">
    <source>
        <dbReference type="SAM" id="SignalP"/>
    </source>
</evidence>
<reference evidence="2" key="1">
    <citation type="journal article" date="2020" name="Stud. Mycol.">
        <title>101 Dothideomycetes genomes: a test case for predicting lifestyles and emergence of pathogens.</title>
        <authorList>
            <person name="Haridas S."/>
            <person name="Albert R."/>
            <person name="Binder M."/>
            <person name="Bloem J."/>
            <person name="Labutti K."/>
            <person name="Salamov A."/>
            <person name="Andreopoulos B."/>
            <person name="Baker S."/>
            <person name="Barry K."/>
            <person name="Bills G."/>
            <person name="Bluhm B."/>
            <person name="Cannon C."/>
            <person name="Castanera R."/>
            <person name="Culley D."/>
            <person name="Daum C."/>
            <person name="Ezra D."/>
            <person name="Gonzalez J."/>
            <person name="Henrissat B."/>
            <person name="Kuo A."/>
            <person name="Liang C."/>
            <person name="Lipzen A."/>
            <person name="Lutzoni F."/>
            <person name="Magnuson J."/>
            <person name="Mondo S."/>
            <person name="Nolan M."/>
            <person name="Ohm R."/>
            <person name="Pangilinan J."/>
            <person name="Park H.-J."/>
            <person name="Ramirez L."/>
            <person name="Alfaro M."/>
            <person name="Sun H."/>
            <person name="Tritt A."/>
            <person name="Yoshinaga Y."/>
            <person name="Zwiers L.-H."/>
            <person name="Turgeon B."/>
            <person name="Goodwin S."/>
            <person name="Spatafora J."/>
            <person name="Crous P."/>
            <person name="Grigoriev I."/>
        </authorList>
    </citation>
    <scope>NUCLEOTIDE SEQUENCE</scope>
    <source>
        <strain evidence="2">CBS 122368</strain>
    </source>
</reference>
<dbReference type="Proteomes" id="UP000800094">
    <property type="component" value="Unassembled WGS sequence"/>
</dbReference>
<dbReference type="GeneID" id="54574944"/>
<evidence type="ECO:0000313" key="3">
    <source>
        <dbReference type="Proteomes" id="UP000800094"/>
    </source>
</evidence>
<keyword evidence="1" id="KW-0732">Signal</keyword>
<organism evidence="2 3">
    <name type="scientific">Trematosphaeria pertusa</name>
    <dbReference type="NCBI Taxonomy" id="390896"/>
    <lineage>
        <taxon>Eukaryota</taxon>
        <taxon>Fungi</taxon>
        <taxon>Dikarya</taxon>
        <taxon>Ascomycota</taxon>
        <taxon>Pezizomycotina</taxon>
        <taxon>Dothideomycetes</taxon>
        <taxon>Pleosporomycetidae</taxon>
        <taxon>Pleosporales</taxon>
        <taxon>Massarineae</taxon>
        <taxon>Trematosphaeriaceae</taxon>
        <taxon>Trematosphaeria</taxon>
    </lineage>
</organism>
<sequence length="115" mass="12884">MRFLAALATLMAIALGTAVPAFQEQASHADTQEVCGWYCYYGIITPCPDMNANKDCFNTYDVVNKVHIDNKKCGLCIWFDDENCQGAITWSGGPMEPDHVEYIPHSKSFYCLYGK</sequence>
<dbReference type="RefSeq" id="XP_033684789.1">
    <property type="nucleotide sequence ID" value="XM_033821614.1"/>
</dbReference>
<evidence type="ECO:0000313" key="2">
    <source>
        <dbReference type="EMBL" id="KAF2249785.1"/>
    </source>
</evidence>
<dbReference type="OrthoDB" id="3685541at2759"/>
<gene>
    <name evidence="2" type="ORF">BU26DRAFT_289395</name>
</gene>
<feature type="signal peptide" evidence="1">
    <location>
        <begin position="1"/>
        <end position="18"/>
    </location>
</feature>